<name>A0A0A9AU70_ARUDO</name>
<evidence type="ECO:0000256" key="1">
    <source>
        <dbReference type="SAM" id="MobiDB-lite"/>
    </source>
</evidence>
<sequence>MQIEEHKQERKRTQSEIANICEV</sequence>
<organism evidence="2">
    <name type="scientific">Arundo donax</name>
    <name type="common">Giant reed</name>
    <name type="synonym">Donax arundinaceus</name>
    <dbReference type="NCBI Taxonomy" id="35708"/>
    <lineage>
        <taxon>Eukaryota</taxon>
        <taxon>Viridiplantae</taxon>
        <taxon>Streptophyta</taxon>
        <taxon>Embryophyta</taxon>
        <taxon>Tracheophyta</taxon>
        <taxon>Spermatophyta</taxon>
        <taxon>Magnoliopsida</taxon>
        <taxon>Liliopsida</taxon>
        <taxon>Poales</taxon>
        <taxon>Poaceae</taxon>
        <taxon>PACMAD clade</taxon>
        <taxon>Arundinoideae</taxon>
        <taxon>Arundineae</taxon>
        <taxon>Arundo</taxon>
    </lineage>
</organism>
<accession>A0A0A9AU70</accession>
<feature type="compositionally biased region" description="Basic and acidic residues" evidence="1">
    <location>
        <begin position="1"/>
        <end position="14"/>
    </location>
</feature>
<evidence type="ECO:0000313" key="2">
    <source>
        <dbReference type="EMBL" id="JAD54651.1"/>
    </source>
</evidence>
<proteinExistence type="predicted"/>
<feature type="region of interest" description="Disordered" evidence="1">
    <location>
        <begin position="1"/>
        <end position="23"/>
    </location>
</feature>
<dbReference type="EMBL" id="GBRH01243244">
    <property type="protein sequence ID" value="JAD54651.1"/>
    <property type="molecule type" value="Transcribed_RNA"/>
</dbReference>
<reference evidence="2" key="1">
    <citation type="submission" date="2014-09" db="EMBL/GenBank/DDBJ databases">
        <authorList>
            <person name="Magalhaes I.L.F."/>
            <person name="Oliveira U."/>
            <person name="Santos F.R."/>
            <person name="Vidigal T.H.D.A."/>
            <person name="Brescovit A.D."/>
            <person name="Santos A.J."/>
        </authorList>
    </citation>
    <scope>NUCLEOTIDE SEQUENCE</scope>
    <source>
        <tissue evidence="2">Shoot tissue taken approximately 20 cm above the soil surface</tissue>
    </source>
</reference>
<reference evidence="2" key="2">
    <citation type="journal article" date="2015" name="Data Brief">
        <title>Shoot transcriptome of the giant reed, Arundo donax.</title>
        <authorList>
            <person name="Barrero R.A."/>
            <person name="Guerrero F.D."/>
            <person name="Moolhuijzen P."/>
            <person name="Goolsby J.A."/>
            <person name="Tidwell J."/>
            <person name="Bellgard S.E."/>
            <person name="Bellgard M.I."/>
        </authorList>
    </citation>
    <scope>NUCLEOTIDE SEQUENCE</scope>
    <source>
        <tissue evidence="2">Shoot tissue taken approximately 20 cm above the soil surface</tissue>
    </source>
</reference>
<dbReference type="AlphaFoldDB" id="A0A0A9AU70"/>
<protein>
    <submittedName>
        <fullName evidence="2">Uncharacterized protein</fullName>
    </submittedName>
</protein>